<gene>
    <name evidence="1" type="ORF">F4821DRAFT_215824</name>
</gene>
<organism evidence="1 2">
    <name type="scientific">Hypoxylon rubiginosum</name>
    <dbReference type="NCBI Taxonomy" id="110542"/>
    <lineage>
        <taxon>Eukaryota</taxon>
        <taxon>Fungi</taxon>
        <taxon>Dikarya</taxon>
        <taxon>Ascomycota</taxon>
        <taxon>Pezizomycotina</taxon>
        <taxon>Sordariomycetes</taxon>
        <taxon>Xylariomycetidae</taxon>
        <taxon>Xylariales</taxon>
        <taxon>Hypoxylaceae</taxon>
        <taxon>Hypoxylon</taxon>
    </lineage>
</organism>
<dbReference type="Proteomes" id="UP001497680">
    <property type="component" value="Unassembled WGS sequence"/>
</dbReference>
<reference evidence="1 2" key="1">
    <citation type="journal article" date="2022" name="New Phytol.">
        <title>Ecological generalism drives hyperdiversity of secondary metabolite gene clusters in xylarialean endophytes.</title>
        <authorList>
            <person name="Franco M.E.E."/>
            <person name="Wisecaver J.H."/>
            <person name="Arnold A.E."/>
            <person name="Ju Y.M."/>
            <person name="Slot J.C."/>
            <person name="Ahrendt S."/>
            <person name="Moore L.P."/>
            <person name="Eastman K.E."/>
            <person name="Scott K."/>
            <person name="Konkel Z."/>
            <person name="Mondo S.J."/>
            <person name="Kuo A."/>
            <person name="Hayes R.D."/>
            <person name="Haridas S."/>
            <person name="Andreopoulos B."/>
            <person name="Riley R."/>
            <person name="LaButti K."/>
            <person name="Pangilinan J."/>
            <person name="Lipzen A."/>
            <person name="Amirebrahimi M."/>
            <person name="Yan J."/>
            <person name="Adam C."/>
            <person name="Keymanesh K."/>
            <person name="Ng V."/>
            <person name="Louie K."/>
            <person name="Northen T."/>
            <person name="Drula E."/>
            <person name="Henrissat B."/>
            <person name="Hsieh H.M."/>
            <person name="Youens-Clark K."/>
            <person name="Lutzoni F."/>
            <person name="Miadlikowska J."/>
            <person name="Eastwood D.C."/>
            <person name="Hamelin R.C."/>
            <person name="Grigoriev I.V."/>
            <person name="U'Ren J.M."/>
        </authorList>
    </citation>
    <scope>NUCLEOTIDE SEQUENCE [LARGE SCALE GENOMIC DNA]</scope>
    <source>
        <strain evidence="1 2">ER1909</strain>
    </source>
</reference>
<keyword evidence="2" id="KW-1185">Reference proteome</keyword>
<comment type="caution">
    <text evidence="1">The sequence shown here is derived from an EMBL/GenBank/DDBJ whole genome shotgun (WGS) entry which is preliminary data.</text>
</comment>
<evidence type="ECO:0000313" key="2">
    <source>
        <dbReference type="Proteomes" id="UP001497680"/>
    </source>
</evidence>
<name>A0ACC0CPP2_9PEZI</name>
<protein>
    <submittedName>
        <fullName evidence="1">Uncharacterized protein</fullName>
    </submittedName>
</protein>
<evidence type="ECO:0000313" key="1">
    <source>
        <dbReference type="EMBL" id="KAI6082365.1"/>
    </source>
</evidence>
<accession>A0ACC0CPP2</accession>
<sequence length="428" mass="47471">MSLKLNEVCLLCQHPKCYDCREEYAQERNGKVYLLNATEMAHNEALRRWETHQLPVGPTPSPRASAEYANEGQTLFHTFTEGTTDQSEPTYGLDEALTRGVYTPCSAVEPQGIDPNITVSFASGDQNNLGSEYSVTPQCFYGGWGAGRPSNNWEPFVTNGTNVEPQTLAYNMSVGTVDWTSTSGHTLYTLPGAASLPCAAYCEYDGSQQDLSNEPLSQCASPPACHSKDITACNSCMLDKAVLGKPLACVFFKYNPEKHSSCMQKSFKDIGHLGQHVKKHHRGKIPPIPRAHQKNSNWKWYWIWGKLFHERLPPPKCPYPHPDQDMKAHNLHQFFRGLSGPLRAGVDIGSEVQSIVQGLSEPSSYGQFMDTLLTSSLAQHNHDPGQLWGLVAQENNFTPELAISFDPSTQLGSNNVCNSTWSQSNWEV</sequence>
<proteinExistence type="predicted"/>
<dbReference type="EMBL" id="MU394372">
    <property type="protein sequence ID" value="KAI6082365.1"/>
    <property type="molecule type" value="Genomic_DNA"/>
</dbReference>